<dbReference type="Proteomes" id="UP001497623">
    <property type="component" value="Unassembled WGS sequence"/>
</dbReference>
<feature type="transmembrane region" description="Helical" evidence="2">
    <location>
        <begin position="276"/>
        <end position="299"/>
    </location>
</feature>
<evidence type="ECO:0000313" key="4">
    <source>
        <dbReference type="EMBL" id="CAL4084036.1"/>
    </source>
</evidence>
<feature type="transmembrane region" description="Helical" evidence="2">
    <location>
        <begin position="634"/>
        <end position="656"/>
    </location>
</feature>
<evidence type="ECO:0000256" key="1">
    <source>
        <dbReference type="SAM" id="MobiDB-lite"/>
    </source>
</evidence>
<keyword evidence="2" id="KW-0812">Transmembrane</keyword>
<comment type="caution">
    <text evidence="4">The sequence shown here is derived from an EMBL/GenBank/DDBJ whole genome shotgun (WGS) entry which is preliminary data.</text>
</comment>
<dbReference type="SMART" id="SM00703">
    <property type="entry name" value="NRF"/>
    <property type="match status" value="1"/>
</dbReference>
<proteinExistence type="predicted"/>
<feature type="transmembrane region" description="Helical" evidence="2">
    <location>
        <begin position="335"/>
        <end position="355"/>
    </location>
</feature>
<feature type="transmembrane region" description="Helical" evidence="2">
    <location>
        <begin position="383"/>
        <end position="404"/>
    </location>
</feature>
<feature type="transmembrane region" description="Helical" evidence="2">
    <location>
        <begin position="495"/>
        <end position="515"/>
    </location>
</feature>
<feature type="non-terminal residue" evidence="4">
    <location>
        <position position="664"/>
    </location>
</feature>
<feature type="transmembrane region" description="Helical" evidence="2">
    <location>
        <begin position="522"/>
        <end position="543"/>
    </location>
</feature>
<sequence>MSPPHEGPGYHTFAPGTDNKFKSKNVTQEEQDCRSALWEEALSLNLNEPCDELVKKDKKMDMLVLDAEQGDANIPNSINSIIELDTKTYIHSFRLYSSMFTNYLAIKAVKIHKRNNSNFTNNMFAILVADAWGKLPDGFLFGNIHIPGMYEECQNVKAHYVFQERHKVPGIHYPPQYYYEDELRNITGRYCQVQYKFSNLSKTDTRSGTVFAIVKYGGESPVPFSYGTCIPDSCTQADMEESLNVTFNSPENAGLELLRIVCHEKSNYKDLRGIDIILLAIAGVLFGLMVVLTTIDIITKQFRMVAFRRGMVFQLIEPFSFIANMKKIFTYDPPASGTITCLPAIRVITMLWIVICHQYETAADFTANTLDSLKYQDPVVTQVVANGWISVDTFLFVGGLVLSYNMFPPLLSGKLVNPFKIILRLVFRMVPSIIFLAAFCFTLLRFLAYGPRAYILEEFVDKCDSHWWKDALFINNLLFPDNRGFAVNDCLDHCWYTAVHVQLALVTVFVLLVFAKRKLFGILTTIVCSLIAVVVPLAITIAYDLPPSPLWPIRLDLSFEYMWRVYLVPWCRAGPWVVGVWTALALRSSRLTKITIPRVVVLLGYIAAISLGMTIVLGLYPYNHLLPDKKWTPTIAAFYGSLARPAWALCVAWVVFTCHTNNAG</sequence>
<evidence type="ECO:0000313" key="5">
    <source>
        <dbReference type="Proteomes" id="UP001497623"/>
    </source>
</evidence>
<organism evidence="4 5">
    <name type="scientific">Meganyctiphanes norvegica</name>
    <name type="common">Northern krill</name>
    <name type="synonym">Thysanopoda norvegica</name>
    <dbReference type="NCBI Taxonomy" id="48144"/>
    <lineage>
        <taxon>Eukaryota</taxon>
        <taxon>Metazoa</taxon>
        <taxon>Ecdysozoa</taxon>
        <taxon>Arthropoda</taxon>
        <taxon>Crustacea</taxon>
        <taxon>Multicrustacea</taxon>
        <taxon>Malacostraca</taxon>
        <taxon>Eumalacostraca</taxon>
        <taxon>Eucarida</taxon>
        <taxon>Euphausiacea</taxon>
        <taxon>Euphausiidae</taxon>
        <taxon>Meganyctiphanes</taxon>
    </lineage>
</organism>
<protein>
    <recommendedName>
        <fullName evidence="3">Nose resistant-to-fluoxetine protein N-terminal domain-containing protein</fullName>
    </recommendedName>
</protein>
<dbReference type="EMBL" id="CAXKWB010006717">
    <property type="protein sequence ID" value="CAL4084036.1"/>
    <property type="molecule type" value="Genomic_DNA"/>
</dbReference>
<feature type="transmembrane region" description="Helical" evidence="2">
    <location>
        <begin position="563"/>
        <end position="587"/>
    </location>
</feature>
<dbReference type="AlphaFoldDB" id="A0AAV2QI70"/>
<keyword evidence="2" id="KW-0472">Membrane</keyword>
<name>A0AAV2QI70_MEGNR</name>
<dbReference type="PANTHER" id="PTHR11161">
    <property type="entry name" value="O-ACYLTRANSFERASE"/>
    <property type="match status" value="1"/>
</dbReference>
<evidence type="ECO:0000256" key="2">
    <source>
        <dbReference type="SAM" id="Phobius"/>
    </source>
</evidence>
<feature type="transmembrane region" description="Helical" evidence="2">
    <location>
        <begin position="425"/>
        <end position="448"/>
    </location>
</feature>
<dbReference type="PANTHER" id="PTHR11161:SF0">
    <property type="entry name" value="O-ACYLTRANSFERASE LIKE PROTEIN"/>
    <property type="match status" value="1"/>
</dbReference>
<accession>A0AAV2QI70</accession>
<feature type="region of interest" description="Disordered" evidence="1">
    <location>
        <begin position="1"/>
        <end position="22"/>
    </location>
</feature>
<feature type="domain" description="Nose resistant-to-fluoxetine protein N-terminal" evidence="3">
    <location>
        <begin position="106"/>
        <end position="264"/>
    </location>
</feature>
<keyword evidence="5" id="KW-1185">Reference proteome</keyword>
<feature type="transmembrane region" description="Helical" evidence="2">
    <location>
        <begin position="599"/>
        <end position="622"/>
    </location>
</feature>
<dbReference type="InterPro" id="IPR006621">
    <property type="entry name" value="Nose-resist-to-fluoxetine_N"/>
</dbReference>
<reference evidence="4 5" key="1">
    <citation type="submission" date="2024-05" db="EMBL/GenBank/DDBJ databases">
        <authorList>
            <person name="Wallberg A."/>
        </authorList>
    </citation>
    <scope>NUCLEOTIDE SEQUENCE [LARGE SCALE GENOMIC DNA]</scope>
</reference>
<gene>
    <name evidence="4" type="ORF">MNOR_LOCUS12299</name>
</gene>
<keyword evidence="2" id="KW-1133">Transmembrane helix</keyword>
<dbReference type="Pfam" id="PF20146">
    <property type="entry name" value="NRF"/>
    <property type="match status" value="1"/>
</dbReference>
<dbReference type="InterPro" id="IPR052728">
    <property type="entry name" value="O2_lipid_transport_reg"/>
</dbReference>
<evidence type="ECO:0000259" key="3">
    <source>
        <dbReference type="SMART" id="SM00703"/>
    </source>
</evidence>